<dbReference type="Proteomes" id="UP001221558">
    <property type="component" value="Chromosome"/>
</dbReference>
<feature type="transmembrane region" description="Helical" evidence="1">
    <location>
        <begin position="12"/>
        <end position="29"/>
    </location>
</feature>
<proteinExistence type="predicted"/>
<dbReference type="EMBL" id="CP117880">
    <property type="protein sequence ID" value="WDF69394.1"/>
    <property type="molecule type" value="Genomic_DNA"/>
</dbReference>
<accession>A0ABY7WIF5</accession>
<gene>
    <name evidence="2" type="ORF">PQ465_03175</name>
</gene>
<dbReference type="RefSeq" id="WP_274268110.1">
    <property type="nucleotide sequence ID" value="NZ_CP117880.1"/>
</dbReference>
<organism evidence="2 3">
    <name type="scientific">Sphingobacterium oryzagri</name>
    <dbReference type="NCBI Taxonomy" id="3025669"/>
    <lineage>
        <taxon>Bacteria</taxon>
        <taxon>Pseudomonadati</taxon>
        <taxon>Bacteroidota</taxon>
        <taxon>Sphingobacteriia</taxon>
        <taxon>Sphingobacteriales</taxon>
        <taxon>Sphingobacteriaceae</taxon>
        <taxon>Sphingobacterium</taxon>
    </lineage>
</organism>
<evidence type="ECO:0000313" key="3">
    <source>
        <dbReference type="Proteomes" id="UP001221558"/>
    </source>
</evidence>
<sequence length="68" mass="7758">MYWLVKQDKKKYAWGLTVVTVIAIIGIIVSQKASKVAIQNYQQHQLDAREIEEENRQDSIKASTAPVN</sequence>
<keyword evidence="3" id="KW-1185">Reference proteome</keyword>
<keyword evidence="1" id="KW-0472">Membrane</keyword>
<keyword evidence="1" id="KW-1133">Transmembrane helix</keyword>
<keyword evidence="1" id="KW-0812">Transmembrane</keyword>
<name>A0ABY7WIF5_9SPHI</name>
<evidence type="ECO:0000313" key="2">
    <source>
        <dbReference type="EMBL" id="WDF69394.1"/>
    </source>
</evidence>
<reference evidence="2 3" key="1">
    <citation type="submission" date="2023-02" db="EMBL/GenBank/DDBJ databases">
        <title>Genome sequence of Sphingobacterium sp. KACC 22765.</title>
        <authorList>
            <person name="Kim S."/>
            <person name="Heo J."/>
            <person name="Kwon S.-W."/>
        </authorList>
    </citation>
    <scope>NUCLEOTIDE SEQUENCE [LARGE SCALE GENOMIC DNA]</scope>
    <source>
        <strain evidence="2 3">KACC 22765</strain>
    </source>
</reference>
<protein>
    <submittedName>
        <fullName evidence="2">Uncharacterized protein</fullName>
    </submittedName>
</protein>
<evidence type="ECO:0000256" key="1">
    <source>
        <dbReference type="SAM" id="Phobius"/>
    </source>
</evidence>